<accession>A0A0D7EH71</accession>
<keyword evidence="1" id="KW-0378">Hydrolase</keyword>
<dbReference type="Pfam" id="PF13242">
    <property type="entry name" value="Hydrolase_like"/>
    <property type="match status" value="1"/>
</dbReference>
<gene>
    <name evidence="1" type="ORF">OO17_18405</name>
</gene>
<dbReference type="EMBL" id="JXXE01000372">
    <property type="protein sequence ID" value="KIZ40179.1"/>
    <property type="molecule type" value="Genomic_DNA"/>
</dbReference>
<proteinExistence type="predicted"/>
<dbReference type="InterPro" id="IPR006356">
    <property type="entry name" value="HAD-SF_hydro_IIA_hyp3"/>
</dbReference>
<dbReference type="CDD" id="cd07525">
    <property type="entry name" value="HAD_like"/>
    <property type="match status" value="1"/>
</dbReference>
<dbReference type="GO" id="GO:0005737">
    <property type="term" value="C:cytoplasm"/>
    <property type="evidence" value="ECO:0007669"/>
    <property type="project" value="TreeGrafter"/>
</dbReference>
<dbReference type="GO" id="GO:0016791">
    <property type="term" value="F:phosphatase activity"/>
    <property type="evidence" value="ECO:0007669"/>
    <property type="project" value="TreeGrafter"/>
</dbReference>
<dbReference type="SUPFAM" id="SSF56784">
    <property type="entry name" value="HAD-like"/>
    <property type="match status" value="1"/>
</dbReference>
<protein>
    <submittedName>
        <fullName evidence="1">HAD family hydrolase</fullName>
    </submittedName>
</protein>
<organism evidence="1 2">
    <name type="scientific">Rhodopseudomonas palustris</name>
    <dbReference type="NCBI Taxonomy" id="1076"/>
    <lineage>
        <taxon>Bacteria</taxon>
        <taxon>Pseudomonadati</taxon>
        <taxon>Pseudomonadota</taxon>
        <taxon>Alphaproteobacteria</taxon>
        <taxon>Hyphomicrobiales</taxon>
        <taxon>Nitrobacteraceae</taxon>
        <taxon>Rhodopseudomonas</taxon>
    </lineage>
</organism>
<dbReference type="PANTHER" id="PTHR19288">
    <property type="entry name" value="4-NITROPHENYLPHOSPHATASE-RELATED"/>
    <property type="match status" value="1"/>
</dbReference>
<dbReference type="InterPro" id="IPR036412">
    <property type="entry name" value="HAD-like_sf"/>
</dbReference>
<dbReference type="Proteomes" id="UP000032515">
    <property type="component" value="Unassembled WGS sequence"/>
</dbReference>
<reference evidence="1 2" key="1">
    <citation type="submission" date="2014-11" db="EMBL/GenBank/DDBJ databases">
        <title>Genomics and ecophysiology of heterotrophic nitrogen fixing bacteria isolated from estuarine surface water.</title>
        <authorList>
            <person name="Bentzon-Tilia M."/>
            <person name="Severin I."/>
            <person name="Hansen L.H."/>
            <person name="Riemann L."/>
        </authorList>
    </citation>
    <scope>NUCLEOTIDE SEQUENCE [LARGE SCALE GENOMIC DNA]</scope>
    <source>
        <strain evidence="1 2">BAL398</strain>
    </source>
</reference>
<dbReference type="InterPro" id="IPR006357">
    <property type="entry name" value="HAD-SF_hydro_IIA"/>
</dbReference>
<evidence type="ECO:0000313" key="2">
    <source>
        <dbReference type="Proteomes" id="UP000032515"/>
    </source>
</evidence>
<sequence>MTTLRFVEHLRDLVGGVDVVLSDIWGVVHNGLESFPEACAALRAVRAQGSTVILITNAPRPADSVQRQLRKLQVPDDCYDAIVSSGDLARNFIADHPGQAVFWLGPDRDNSIHRGLDMVMTPLDKADYIICTGPFDDETESAEDYRQMMGEALARKLTLVCANPDIVVERGDRLIYCAGAIAELYRELGGEVIFYGKPHRPIYDRAMAIARSCRKAATPVERVLAIGDSVRTDLTGAQGFGIDCLFVTRGIHADAFAGIDQLDSVAVKELFGHPPLALTRELRW</sequence>
<dbReference type="AlphaFoldDB" id="A0A0D7EH71"/>
<comment type="caution">
    <text evidence="1">The sequence shown here is derived from an EMBL/GenBank/DDBJ whole genome shotgun (WGS) entry which is preliminary data.</text>
</comment>
<dbReference type="NCBIfam" id="TIGR01459">
    <property type="entry name" value="HAD-SF-IIA-hyp4"/>
    <property type="match status" value="1"/>
</dbReference>
<dbReference type="OrthoDB" id="9791073at2"/>
<dbReference type="RefSeq" id="WP_044414335.1">
    <property type="nucleotide sequence ID" value="NZ_JXXE01000372.1"/>
</dbReference>
<dbReference type="Pfam" id="PF13344">
    <property type="entry name" value="Hydrolase_6"/>
    <property type="match status" value="1"/>
</dbReference>
<name>A0A0D7EH71_RHOPL</name>
<dbReference type="InterPro" id="IPR023214">
    <property type="entry name" value="HAD_sf"/>
</dbReference>
<dbReference type="STRING" id="1421013.GCA_000504425_02475"/>
<dbReference type="NCBIfam" id="TIGR01460">
    <property type="entry name" value="HAD-SF-IIA"/>
    <property type="match status" value="1"/>
</dbReference>
<dbReference type="PANTHER" id="PTHR19288:SF90">
    <property type="entry name" value="OS08G0542600 PROTEIN"/>
    <property type="match status" value="1"/>
</dbReference>
<dbReference type="PATRIC" id="fig|1076.23.peg.4146"/>
<dbReference type="Gene3D" id="3.40.50.1000">
    <property type="entry name" value="HAD superfamily/HAD-like"/>
    <property type="match status" value="2"/>
</dbReference>
<evidence type="ECO:0000313" key="1">
    <source>
        <dbReference type="EMBL" id="KIZ40179.1"/>
    </source>
</evidence>